<comment type="caution">
    <text evidence="2">The sequence shown here is derived from an EMBL/GenBank/DDBJ whole genome shotgun (WGS) entry which is preliminary data.</text>
</comment>
<dbReference type="InterPro" id="IPR010916">
    <property type="entry name" value="TonB_box_CS"/>
</dbReference>
<protein>
    <recommendedName>
        <fullName evidence="4">TonB-dependent receptor</fullName>
    </recommendedName>
</protein>
<dbReference type="EMBL" id="JANCMW010000431">
    <property type="protein sequence ID" value="MDF0753096.1"/>
    <property type="molecule type" value="Genomic_DNA"/>
</dbReference>
<feature type="non-terminal residue" evidence="2">
    <location>
        <position position="63"/>
    </location>
</feature>
<proteinExistence type="predicted"/>
<gene>
    <name evidence="2" type="ORF">NLU14_22975</name>
</gene>
<evidence type="ECO:0000256" key="1">
    <source>
        <dbReference type="SAM" id="SignalP"/>
    </source>
</evidence>
<dbReference type="Proteomes" id="UP001143391">
    <property type="component" value="Unassembled WGS sequence"/>
</dbReference>
<organism evidence="2 3">
    <name type="scientific">Marinobacter iranensis</name>
    <dbReference type="NCBI Taxonomy" id="2962607"/>
    <lineage>
        <taxon>Bacteria</taxon>
        <taxon>Pseudomonadati</taxon>
        <taxon>Pseudomonadota</taxon>
        <taxon>Gammaproteobacteria</taxon>
        <taxon>Pseudomonadales</taxon>
        <taxon>Marinobacteraceae</taxon>
        <taxon>Marinobacter</taxon>
    </lineage>
</organism>
<keyword evidence="3" id="KW-1185">Reference proteome</keyword>
<accession>A0ABT5YHB4</accession>
<dbReference type="RefSeq" id="WP_275710968.1">
    <property type="nucleotide sequence ID" value="NZ_JANCMW010000431.1"/>
</dbReference>
<evidence type="ECO:0000313" key="2">
    <source>
        <dbReference type="EMBL" id="MDF0753096.1"/>
    </source>
</evidence>
<feature type="chain" id="PRO_5045683924" description="TonB-dependent receptor" evidence="1">
    <location>
        <begin position="23"/>
        <end position="63"/>
    </location>
</feature>
<evidence type="ECO:0008006" key="4">
    <source>
        <dbReference type="Google" id="ProtNLM"/>
    </source>
</evidence>
<keyword evidence="1" id="KW-0732">Signal</keyword>
<feature type="signal peptide" evidence="1">
    <location>
        <begin position="1"/>
        <end position="22"/>
    </location>
</feature>
<evidence type="ECO:0000313" key="3">
    <source>
        <dbReference type="Proteomes" id="UP001143391"/>
    </source>
</evidence>
<sequence length="63" mass="6727">MTSRRTLLLALAGAMTAGNAYGEEVETVDAVETMVVSAPRLARELYDTPAAVSTVERESLQRG</sequence>
<name>A0ABT5YHB4_9GAMM</name>
<dbReference type="PROSITE" id="PS00430">
    <property type="entry name" value="TONB_DEPENDENT_REC_1"/>
    <property type="match status" value="1"/>
</dbReference>
<reference evidence="2" key="1">
    <citation type="submission" date="2022-07" db="EMBL/GenBank/DDBJ databases">
        <title>Marinobacter iranensis a new bacterium isolate from a hipersaline lake in Iran.</title>
        <authorList>
            <person name="Mohammad A.M.A."/>
            <person name="Cristina S.-P."/>
            <person name="Antonio V."/>
        </authorList>
    </citation>
    <scope>NUCLEOTIDE SEQUENCE</scope>
    <source>
        <strain evidence="2">71-i</strain>
    </source>
</reference>